<reference evidence="1 2" key="1">
    <citation type="journal article" date="2020" name="Int. J. Syst. Evol. Microbiol.">
        <title>Tenacibaculum piscium sp. nov., isolated from skin ulcers of sea-farmed fish, and description of Tenacibaculum finnmarkense sp. nov. with subdivision into genomovars finnmarkense and ulcerans.</title>
        <authorList>
            <person name="Olsen A.B."/>
            <person name="Spilsberg B."/>
            <person name="Nilsen H.K."/>
            <person name="Lagesen K."/>
            <person name="Gulla S."/>
            <person name="Avendano-Herrera R."/>
            <person name="Irgang R."/>
            <person name="Duchaud E."/>
            <person name="Colquhoun D.J."/>
        </authorList>
    </citation>
    <scope>NUCLEOTIDE SEQUENCE [LARGE SCALE GENOMIC DNA]</scope>
    <source>
        <strain evidence="1 2">TNO037</strain>
    </source>
</reference>
<dbReference type="Proteomes" id="UP000806077">
    <property type="component" value="Unassembled WGS sequence"/>
</dbReference>
<evidence type="ECO:0000313" key="1">
    <source>
        <dbReference type="EMBL" id="MBE7696273.1"/>
    </source>
</evidence>
<dbReference type="EMBL" id="WXXV01000044">
    <property type="protein sequence ID" value="MBE7696273.1"/>
    <property type="molecule type" value="Genomic_DNA"/>
</dbReference>
<organism evidence="1 2">
    <name type="scientific">Tenacibaculum finnmarkense genomovar finnmarkense</name>
    <dbReference type="NCBI Taxonomy" id="1458503"/>
    <lineage>
        <taxon>Bacteria</taxon>
        <taxon>Pseudomonadati</taxon>
        <taxon>Bacteroidota</taxon>
        <taxon>Flavobacteriia</taxon>
        <taxon>Flavobacteriales</taxon>
        <taxon>Flavobacteriaceae</taxon>
        <taxon>Tenacibaculum</taxon>
        <taxon>Tenacibaculum finnmarkense</taxon>
    </lineage>
</organism>
<keyword evidence="2" id="KW-1185">Reference proteome</keyword>
<name>A0AAP1RI97_9FLAO</name>
<gene>
    <name evidence="1" type="ORF">F7645_12700</name>
</gene>
<comment type="caution">
    <text evidence="1">The sequence shown here is derived from an EMBL/GenBank/DDBJ whole genome shotgun (WGS) entry which is preliminary data.</text>
</comment>
<protein>
    <submittedName>
        <fullName evidence="1">Uncharacterized protein</fullName>
    </submittedName>
</protein>
<sequence>MFPLSIKFQAFIPKSLGKPLLSYFENTNRFRLLDNKEEFIRQLSSFNIQRHTWLPEPGSLSNYYATDNVEMFHHHSEHTTRLAINAEIDLTKIGNYNFESEIFRHDKHNFKYGGANSQHSGKSHQVKAYIKRIPFHDDTPRASNKDMYIGVCSELHSDRSDEAPLDISINNSKKHSFSDGGDDTTTIKISASAGYPFAEPFSPNIDFELEIKLFKNLSSKSIDVQVKGWHNDFPAYELIIDDRAVYTHNPSDYGYTGPGFGNLTKSRDFQRTHTIYLNDWDIRTLKEKNKFGR</sequence>
<accession>A0AAP1RI97</accession>
<dbReference type="RefSeq" id="WP_101955486.1">
    <property type="nucleotide sequence ID" value="NZ_JAJHTL010000048.1"/>
</dbReference>
<dbReference type="AlphaFoldDB" id="A0AAP1RI97"/>
<proteinExistence type="predicted"/>
<evidence type="ECO:0000313" key="2">
    <source>
        <dbReference type="Proteomes" id="UP000806077"/>
    </source>
</evidence>